<dbReference type="Gene3D" id="1.20.1510.10">
    <property type="entry name" value="Cation efflux protein transmembrane domain"/>
    <property type="match status" value="1"/>
</dbReference>
<dbReference type="InterPro" id="IPR027469">
    <property type="entry name" value="Cation_efflux_TMD_sf"/>
</dbReference>
<accession>A0A2X3CUV4</accession>
<name>A0A2X3CUV4_KLEPN</name>
<evidence type="ECO:0000256" key="1">
    <source>
        <dbReference type="ARBA" id="ARBA00004141"/>
    </source>
</evidence>
<protein>
    <submittedName>
        <fullName evidence="5">Ferrous iron efflux protein F</fullName>
    </submittedName>
</protein>
<keyword evidence="3" id="KW-1133">Transmembrane helix</keyword>
<sequence length="62" mass="6629">MKNIPLVMAKRSRWAALAALAQSMFISGSALFLFLTGIQHLVRPEPLQAAGVGVVVTLIAPR</sequence>
<dbReference type="SUPFAM" id="SSF161111">
    <property type="entry name" value="Cation efflux protein transmembrane domain-like"/>
    <property type="match status" value="1"/>
</dbReference>
<dbReference type="EMBL" id="UASN01000022">
    <property type="protein sequence ID" value="SQC17447.1"/>
    <property type="molecule type" value="Genomic_DNA"/>
</dbReference>
<dbReference type="AlphaFoldDB" id="A0A2X3CUV4"/>
<dbReference type="Proteomes" id="UP000251123">
    <property type="component" value="Unassembled WGS sequence"/>
</dbReference>
<evidence type="ECO:0000256" key="3">
    <source>
        <dbReference type="ARBA" id="ARBA00022989"/>
    </source>
</evidence>
<evidence type="ECO:0000256" key="4">
    <source>
        <dbReference type="ARBA" id="ARBA00023136"/>
    </source>
</evidence>
<proteinExistence type="predicted"/>
<keyword evidence="4" id="KW-0472">Membrane</keyword>
<keyword evidence="2" id="KW-0812">Transmembrane</keyword>
<organism evidence="5 6">
    <name type="scientific">Klebsiella pneumoniae</name>
    <dbReference type="NCBI Taxonomy" id="573"/>
    <lineage>
        <taxon>Bacteria</taxon>
        <taxon>Pseudomonadati</taxon>
        <taxon>Pseudomonadota</taxon>
        <taxon>Gammaproteobacteria</taxon>
        <taxon>Enterobacterales</taxon>
        <taxon>Enterobacteriaceae</taxon>
        <taxon>Klebsiella/Raoultella group</taxon>
        <taxon>Klebsiella</taxon>
        <taxon>Klebsiella pneumoniae complex</taxon>
    </lineage>
</organism>
<evidence type="ECO:0000256" key="2">
    <source>
        <dbReference type="ARBA" id="ARBA00022692"/>
    </source>
</evidence>
<gene>
    <name evidence="5" type="primary">fieF_2</name>
    <name evidence="5" type="ORF">NCTC9601_04704</name>
</gene>
<comment type="subcellular location">
    <subcellularLocation>
        <location evidence="1">Membrane</location>
        <topology evidence="1">Multi-pass membrane protein</topology>
    </subcellularLocation>
</comment>
<evidence type="ECO:0000313" key="6">
    <source>
        <dbReference type="Proteomes" id="UP000251123"/>
    </source>
</evidence>
<evidence type="ECO:0000313" key="5">
    <source>
        <dbReference type="EMBL" id="SQC17447.1"/>
    </source>
</evidence>
<dbReference type="GO" id="GO:0016020">
    <property type="term" value="C:membrane"/>
    <property type="evidence" value="ECO:0007669"/>
    <property type="project" value="UniProtKB-SubCell"/>
</dbReference>
<reference evidence="5 6" key="1">
    <citation type="submission" date="2018-06" db="EMBL/GenBank/DDBJ databases">
        <authorList>
            <consortium name="Pathogen Informatics"/>
            <person name="Doyle S."/>
        </authorList>
    </citation>
    <scope>NUCLEOTIDE SEQUENCE [LARGE SCALE GENOMIC DNA]</scope>
    <source>
        <strain evidence="5 6">NCTC9601</strain>
    </source>
</reference>